<dbReference type="EMBL" id="CM026432">
    <property type="protein sequence ID" value="KAG0556844.1"/>
    <property type="molecule type" value="Genomic_DNA"/>
</dbReference>
<dbReference type="Proteomes" id="UP000822688">
    <property type="component" value="Chromosome 11"/>
</dbReference>
<evidence type="ECO:0000313" key="3">
    <source>
        <dbReference type="Proteomes" id="UP000822688"/>
    </source>
</evidence>
<evidence type="ECO:0000256" key="1">
    <source>
        <dbReference type="SAM" id="MobiDB-lite"/>
    </source>
</evidence>
<protein>
    <submittedName>
        <fullName evidence="2">Uncharacterized protein</fullName>
    </submittedName>
</protein>
<dbReference type="AlphaFoldDB" id="A0A8T0GEV8"/>
<accession>A0A8T0GEV8</accession>
<organism evidence="2 3">
    <name type="scientific">Ceratodon purpureus</name>
    <name type="common">Fire moss</name>
    <name type="synonym">Dicranum purpureum</name>
    <dbReference type="NCBI Taxonomy" id="3225"/>
    <lineage>
        <taxon>Eukaryota</taxon>
        <taxon>Viridiplantae</taxon>
        <taxon>Streptophyta</taxon>
        <taxon>Embryophyta</taxon>
        <taxon>Bryophyta</taxon>
        <taxon>Bryophytina</taxon>
        <taxon>Bryopsida</taxon>
        <taxon>Dicranidae</taxon>
        <taxon>Pseudoditrichales</taxon>
        <taxon>Ditrichaceae</taxon>
        <taxon>Ceratodon</taxon>
    </lineage>
</organism>
<comment type="caution">
    <text evidence="2">The sequence shown here is derived from an EMBL/GenBank/DDBJ whole genome shotgun (WGS) entry which is preliminary data.</text>
</comment>
<gene>
    <name evidence="2" type="ORF">KC19_11G083500</name>
</gene>
<reference evidence="2 3" key="1">
    <citation type="submission" date="2020-06" db="EMBL/GenBank/DDBJ databases">
        <title>WGS assembly of Ceratodon purpureus strain R40.</title>
        <authorList>
            <person name="Carey S.B."/>
            <person name="Jenkins J."/>
            <person name="Shu S."/>
            <person name="Lovell J.T."/>
            <person name="Sreedasyam A."/>
            <person name="Maumus F."/>
            <person name="Tiley G.P."/>
            <person name="Fernandez-Pozo N."/>
            <person name="Barry K."/>
            <person name="Chen C."/>
            <person name="Wang M."/>
            <person name="Lipzen A."/>
            <person name="Daum C."/>
            <person name="Saski C.A."/>
            <person name="Payton A.C."/>
            <person name="Mcbreen J.C."/>
            <person name="Conrad R.E."/>
            <person name="Kollar L.M."/>
            <person name="Olsson S."/>
            <person name="Huttunen S."/>
            <person name="Landis J.B."/>
            <person name="Wickett N.J."/>
            <person name="Johnson M.G."/>
            <person name="Rensing S.A."/>
            <person name="Grimwood J."/>
            <person name="Schmutz J."/>
            <person name="Mcdaniel S.F."/>
        </authorList>
    </citation>
    <scope>NUCLEOTIDE SEQUENCE [LARGE SCALE GENOMIC DNA]</scope>
    <source>
        <strain evidence="2 3">R40</strain>
    </source>
</reference>
<proteinExistence type="predicted"/>
<feature type="region of interest" description="Disordered" evidence="1">
    <location>
        <begin position="66"/>
        <end position="88"/>
    </location>
</feature>
<keyword evidence="3" id="KW-1185">Reference proteome</keyword>
<sequence>MALATRGYTTRLGWCNNRRAFCLLKQYSATPSGHSTTAVTRNATTPNVGPTILQWHGFWRVPRSCNGTGSGASRTAHTMESPSHTLAR</sequence>
<name>A0A8T0GEV8_CERPU</name>
<evidence type="ECO:0000313" key="2">
    <source>
        <dbReference type="EMBL" id="KAG0556844.1"/>
    </source>
</evidence>